<keyword evidence="6" id="KW-1185">Reference proteome</keyword>
<name>A0A5J5F2I0_9PEZI</name>
<evidence type="ECO:0000313" key="5">
    <source>
        <dbReference type="EMBL" id="KAA8910466.1"/>
    </source>
</evidence>
<evidence type="ECO:0000313" key="6">
    <source>
        <dbReference type="Proteomes" id="UP000326924"/>
    </source>
</evidence>
<dbReference type="GO" id="GO:0030366">
    <property type="term" value="F:molybdopterin synthase activity"/>
    <property type="evidence" value="ECO:0007669"/>
    <property type="project" value="UniProtKB-UniRule"/>
</dbReference>
<dbReference type="SUPFAM" id="SSF54690">
    <property type="entry name" value="Molybdopterin synthase subunit MoaE"/>
    <property type="match status" value="1"/>
</dbReference>
<dbReference type="EMBL" id="VXIS01000046">
    <property type="protein sequence ID" value="KAA8910466.1"/>
    <property type="molecule type" value="Genomic_DNA"/>
</dbReference>
<comment type="function">
    <text evidence="4">Catalytic subunit of the molybdopterin synthase complex, a complex that catalyzes the conversion of precursor Z into molybdopterin. Acts by mediating the incorporation of 2 sulfur atoms from thiocarboxylated MOCS2A into precursor Z to generate a dithiolene group.</text>
</comment>
<evidence type="ECO:0000256" key="1">
    <source>
        <dbReference type="ARBA" id="ARBA00022490"/>
    </source>
</evidence>
<feature type="binding site" evidence="4">
    <location>
        <begin position="149"/>
        <end position="151"/>
    </location>
    <ligand>
        <name>substrate</name>
    </ligand>
</feature>
<dbReference type="GO" id="GO:0006777">
    <property type="term" value="P:Mo-molybdopterin cofactor biosynthetic process"/>
    <property type="evidence" value="ECO:0007669"/>
    <property type="project" value="UniProtKB-UniRule"/>
</dbReference>
<dbReference type="Proteomes" id="UP000326924">
    <property type="component" value="Unassembled WGS sequence"/>
</dbReference>
<dbReference type="OrthoDB" id="5531344at2759"/>
<keyword evidence="1 4" id="KW-0963">Cytoplasm</keyword>
<accession>A0A5J5F2I0</accession>
<dbReference type="PANTHER" id="PTHR23404">
    <property type="entry name" value="MOLYBDOPTERIN SYNTHASE RELATED"/>
    <property type="match status" value="1"/>
</dbReference>
<organism evidence="5 6">
    <name type="scientific">Sphaerosporella brunnea</name>
    <dbReference type="NCBI Taxonomy" id="1250544"/>
    <lineage>
        <taxon>Eukaryota</taxon>
        <taxon>Fungi</taxon>
        <taxon>Dikarya</taxon>
        <taxon>Ascomycota</taxon>
        <taxon>Pezizomycotina</taxon>
        <taxon>Pezizomycetes</taxon>
        <taxon>Pezizales</taxon>
        <taxon>Pyronemataceae</taxon>
        <taxon>Sphaerosporella</taxon>
    </lineage>
</organism>
<comment type="similarity">
    <text evidence="4">Belongs to the MoaE family. MOCS2B subfamily.</text>
</comment>
<comment type="catalytic activity">
    <reaction evidence="4">
        <text>2 [molybdopterin-synthase sulfur-carrier protein]-C-terminal-Gly-aminoethanethioate + cyclic pyranopterin phosphate + H2O = molybdopterin + 2 [molybdopterin-synthase sulfur-carrier protein]-C-terminal Gly-Gly + 2 H(+)</text>
        <dbReference type="Rhea" id="RHEA:26333"/>
        <dbReference type="Rhea" id="RHEA-COMP:12202"/>
        <dbReference type="Rhea" id="RHEA-COMP:19907"/>
        <dbReference type="ChEBI" id="CHEBI:15377"/>
        <dbReference type="ChEBI" id="CHEBI:15378"/>
        <dbReference type="ChEBI" id="CHEBI:58698"/>
        <dbReference type="ChEBI" id="CHEBI:59648"/>
        <dbReference type="ChEBI" id="CHEBI:90778"/>
        <dbReference type="ChEBI" id="CHEBI:232372"/>
        <dbReference type="EC" id="2.8.1.12"/>
    </reaction>
</comment>
<sequence length="182" mass="19674">MSASIPPSAAADATSATPASLTDAEKNIHVSLTHEPLQLTSTVDRVRSPKAGAIVLFAGTTRDNFQDQPVKTLSYSAYVPLALRTILSICQSVKEKHGLLGIAVTHRLGDVGIGEESVHVAVSAPHRKAAWEAGEETLELVKERVEVWKMECFEDGAVWRSNKDGQRGVRMDIDETKADEGK</sequence>
<dbReference type="InParanoid" id="A0A5J5F2I0"/>
<dbReference type="FunFam" id="3.90.1170.40:FF:000003">
    <property type="entry name" value="Molybdopterin converting factor subunit 2"/>
    <property type="match status" value="1"/>
</dbReference>
<evidence type="ECO:0000256" key="3">
    <source>
        <dbReference type="ARBA" id="ARBA00023150"/>
    </source>
</evidence>
<protein>
    <recommendedName>
        <fullName evidence="4">Molybdopterin synthase catalytic subunit</fullName>
        <ecNumber evidence="4">2.8.1.12</ecNumber>
    </recommendedName>
    <alternativeName>
        <fullName evidence="4">Common component for nitrate reductase and xanthine dehydrogenase protein H</fullName>
    </alternativeName>
    <alternativeName>
        <fullName evidence="4">Molybdenum cofactor synthesis protein 2 large subunit</fullName>
    </alternativeName>
    <alternativeName>
        <fullName evidence="4">Molybdenum cofactor synthesis protein 2B</fullName>
        <shortName evidence="4">MOCS2B</shortName>
    </alternativeName>
</protein>
<dbReference type="UniPathway" id="UPA00344"/>
<evidence type="ECO:0000256" key="4">
    <source>
        <dbReference type="HAMAP-Rule" id="MF_03052"/>
    </source>
</evidence>
<comment type="subunit">
    <text evidence="4">Heterotetramer; composed of 2 small (MOCS2A) and 2 large (MOCS2B) subunits.</text>
</comment>
<feature type="binding site" evidence="4">
    <location>
        <begin position="126"/>
        <end position="127"/>
    </location>
    <ligand>
        <name>substrate</name>
    </ligand>
</feature>
<dbReference type="CDD" id="cd00756">
    <property type="entry name" value="MoaE"/>
    <property type="match status" value="1"/>
</dbReference>
<dbReference type="EC" id="2.8.1.12" evidence="4"/>
<comment type="subcellular location">
    <subcellularLocation>
        <location evidence="4">Cytoplasm</location>
    </subcellularLocation>
</comment>
<feature type="binding site" evidence="4">
    <location>
        <position position="142"/>
    </location>
    <ligand>
        <name>substrate</name>
    </ligand>
</feature>
<gene>
    <name evidence="4" type="primary">cnxH</name>
    <name evidence="5" type="ORF">FN846DRAFT_544739</name>
</gene>
<dbReference type="HAMAP" id="MF_03052">
    <property type="entry name" value="MOC2B"/>
    <property type="match status" value="1"/>
</dbReference>
<comment type="caution">
    <text evidence="5">The sequence shown here is derived from an EMBL/GenBank/DDBJ whole genome shotgun (WGS) entry which is preliminary data.</text>
</comment>
<proteinExistence type="inferred from homology"/>
<keyword evidence="3 4" id="KW-0501">Molybdenum cofactor biosynthesis</keyword>
<keyword evidence="2 4" id="KW-0808">Transferase</keyword>
<dbReference type="AlphaFoldDB" id="A0A5J5F2I0"/>
<comment type="pathway">
    <text evidence="4">Cofactor biosynthesis; molybdopterin biosynthesis.</text>
</comment>
<evidence type="ECO:0000256" key="2">
    <source>
        <dbReference type="ARBA" id="ARBA00022679"/>
    </source>
</evidence>
<dbReference type="InterPro" id="IPR003448">
    <property type="entry name" value="Mopterin_biosynth_MoaE"/>
</dbReference>
<dbReference type="Pfam" id="PF02391">
    <property type="entry name" value="MoaE"/>
    <property type="match status" value="1"/>
</dbReference>
<reference evidence="5 6" key="1">
    <citation type="submission" date="2019-09" db="EMBL/GenBank/DDBJ databases">
        <title>Draft genome of the ectomycorrhizal ascomycete Sphaerosporella brunnea.</title>
        <authorList>
            <consortium name="DOE Joint Genome Institute"/>
            <person name="Benucci G.M."/>
            <person name="Marozzi G."/>
            <person name="Antonielli L."/>
            <person name="Sanchez S."/>
            <person name="Marco P."/>
            <person name="Wang X."/>
            <person name="Falini L.B."/>
            <person name="Barry K."/>
            <person name="Haridas S."/>
            <person name="Lipzen A."/>
            <person name="Labutti K."/>
            <person name="Grigoriev I.V."/>
            <person name="Murat C."/>
            <person name="Martin F."/>
            <person name="Albertini E."/>
            <person name="Donnini D."/>
            <person name="Bonito G."/>
        </authorList>
    </citation>
    <scope>NUCLEOTIDE SEQUENCE [LARGE SCALE GENOMIC DNA]</scope>
    <source>
        <strain evidence="5 6">Sb_GMNB300</strain>
    </source>
</reference>
<dbReference type="GO" id="GO:1990140">
    <property type="term" value="C:molybdopterin synthase complex"/>
    <property type="evidence" value="ECO:0007669"/>
    <property type="project" value="UniProtKB-UniRule"/>
</dbReference>
<dbReference type="Gene3D" id="3.90.1170.40">
    <property type="entry name" value="Molybdopterin biosynthesis MoaE subunit"/>
    <property type="match status" value="1"/>
</dbReference>
<dbReference type="InterPro" id="IPR028888">
    <property type="entry name" value="MOCS2B_euk"/>
</dbReference>
<dbReference type="InterPro" id="IPR036563">
    <property type="entry name" value="MoaE_sf"/>
</dbReference>